<proteinExistence type="predicted"/>
<evidence type="ECO:0000313" key="1">
    <source>
        <dbReference type="EMBL" id="AXH66869.1"/>
    </source>
</evidence>
<dbReference type="KEGG" id="vg:55609821"/>
<dbReference type="RefSeq" id="YP_009839558.1">
    <property type="nucleotide sequence ID" value="NC_048721.1"/>
</dbReference>
<dbReference type="GeneID" id="55609821"/>
<dbReference type="Proteomes" id="UP000259988">
    <property type="component" value="Segment"/>
</dbReference>
<name>A0A345M8P8_9CAUD</name>
<organism evidence="1 2">
    <name type="scientific">Streptomyces phage StarPlatinum</name>
    <dbReference type="NCBI Taxonomy" id="2283265"/>
    <lineage>
        <taxon>Viruses</taxon>
        <taxon>Duplodnaviria</taxon>
        <taxon>Heunggongvirae</taxon>
        <taxon>Uroviricota</taxon>
        <taxon>Caudoviricetes</taxon>
        <taxon>Stanwilliamsviridae</taxon>
        <taxon>Boydwoodruffvirinae</taxon>
        <taxon>Karimacvirus</taxon>
        <taxon>Karimacvirus starplatinum</taxon>
        <taxon>Streptomyces virus StarPlatinum</taxon>
    </lineage>
</organism>
<protein>
    <submittedName>
        <fullName evidence="1">Uncharacterized protein</fullName>
    </submittedName>
</protein>
<accession>A0A345M8P8</accession>
<keyword evidence="2" id="KW-1185">Reference proteome</keyword>
<dbReference type="EMBL" id="MH576965">
    <property type="protein sequence ID" value="AXH66869.1"/>
    <property type="molecule type" value="Genomic_DNA"/>
</dbReference>
<gene>
    <name evidence="1" type="primary">130</name>
    <name evidence="1" type="ORF">SEA_STARPLATINUM_130</name>
</gene>
<reference evidence="1 2" key="1">
    <citation type="submission" date="2018-07" db="EMBL/GenBank/DDBJ databases">
        <authorList>
            <person name="Cook J.L."/>
            <person name="Tucker S.D."/>
            <person name="Kassa A.K."/>
            <person name="Jones J.A."/>
            <person name="Khadka D."/>
            <person name="Klug H.M."/>
            <person name="Layton S.R."/>
            <person name="Nayek S."/>
            <person name="Bhuiyan S."/>
            <person name="Kim T."/>
            <person name="Hughes L.E."/>
            <person name="Garlena R.A."/>
            <person name="Russell D.A."/>
            <person name="Pope W.H."/>
            <person name="Jacobs-Sera D."/>
            <person name="Hatfull G.F."/>
        </authorList>
    </citation>
    <scope>NUCLEOTIDE SEQUENCE [LARGE SCALE GENOMIC DNA]</scope>
</reference>
<evidence type="ECO:0000313" key="2">
    <source>
        <dbReference type="Proteomes" id="UP000259988"/>
    </source>
</evidence>
<sequence length="70" mass="7847">MGRANWDVKGKYDVKYPDAKKPVTEAYHLSFEAKSKSDALSQAKNDFRANSKVNGLVYSNLRDLVATPIK</sequence>